<feature type="compositionally biased region" description="Basic and acidic residues" evidence="1">
    <location>
        <begin position="34"/>
        <end position="48"/>
    </location>
</feature>
<dbReference type="VEuPathDB" id="FungiDB:HMPREF1120_05452"/>
<name>H6BXS4_EXODN</name>
<protein>
    <submittedName>
        <fullName evidence="2">Uncharacterized protein</fullName>
    </submittedName>
</protein>
<dbReference type="EMBL" id="JH226133">
    <property type="protein sequence ID" value="EHY57414.1"/>
    <property type="molecule type" value="Genomic_DNA"/>
</dbReference>
<sequence length="421" mass="48625">MTRSWKLRRRLSRRLRTNIPTRVVKTWTWTLTPKEPRRSGRSHSHEPTRNNTESPRKRPSTRWCLHLNVQGGGRLLQSRRANDEQDHQSLGNDSTTTTWHWQQHAPVEAEIGSCHECESQMSLTALHALSSVDPAFDVEQGISYKSPSAQYPSPSTHIICIVTISVRTIVLEYHLNPSSTLYRLLRCLYSRTRPSACWTVLAPTQLSFPASKMPSLELTSDMEPFPHVQRSRTSGPMGFLNYPAEIMNRIYHELFVDHSHVLLFLCRYDLVFRNAKLKQLVPDKCPEIDDLYWSRLLDTRSYTESPGKSAQFLRVCKKIWLEGTPVLYGNVTIAMQTKDRPELRISEFFGNNAKYVLAWAKVLFPRQDPAVNKSLRGWRPARMKNQHGRETRSVDAHLRNGRVLSRTSVRMGVSKKRSFSF</sequence>
<evidence type="ECO:0000313" key="3">
    <source>
        <dbReference type="Proteomes" id="UP000007304"/>
    </source>
</evidence>
<feature type="region of interest" description="Disordered" evidence="1">
    <location>
        <begin position="30"/>
        <end position="62"/>
    </location>
</feature>
<dbReference type="RefSeq" id="XP_009157875.1">
    <property type="nucleotide sequence ID" value="XM_009159627.1"/>
</dbReference>
<evidence type="ECO:0000313" key="2">
    <source>
        <dbReference type="EMBL" id="EHY57414.1"/>
    </source>
</evidence>
<accession>H6BXS4</accession>
<organism evidence="2 3">
    <name type="scientific">Exophiala dermatitidis (strain ATCC 34100 / CBS 525.76 / NIH/UT8656)</name>
    <name type="common">Black yeast</name>
    <name type="synonym">Wangiella dermatitidis</name>
    <dbReference type="NCBI Taxonomy" id="858893"/>
    <lineage>
        <taxon>Eukaryota</taxon>
        <taxon>Fungi</taxon>
        <taxon>Dikarya</taxon>
        <taxon>Ascomycota</taxon>
        <taxon>Pezizomycotina</taxon>
        <taxon>Eurotiomycetes</taxon>
        <taxon>Chaetothyriomycetidae</taxon>
        <taxon>Chaetothyriales</taxon>
        <taxon>Herpotrichiellaceae</taxon>
        <taxon>Exophiala</taxon>
    </lineage>
</organism>
<evidence type="ECO:0000256" key="1">
    <source>
        <dbReference type="SAM" id="MobiDB-lite"/>
    </source>
</evidence>
<gene>
    <name evidence="2" type="ORF">HMPREF1120_05452</name>
</gene>
<proteinExistence type="predicted"/>
<feature type="compositionally biased region" description="Polar residues" evidence="1">
    <location>
        <begin position="88"/>
        <end position="98"/>
    </location>
</feature>
<reference evidence="2" key="1">
    <citation type="submission" date="2011-07" db="EMBL/GenBank/DDBJ databases">
        <title>The Genome Sequence of Exophiala (Wangiella) dermatitidis NIH/UT8656.</title>
        <authorList>
            <consortium name="The Broad Institute Genome Sequencing Platform"/>
            <person name="Cuomo C."/>
            <person name="Wang Z."/>
            <person name="Hunicke-Smith S."/>
            <person name="Szanislo P.J."/>
            <person name="Earl A."/>
            <person name="Young S.K."/>
            <person name="Zeng Q."/>
            <person name="Gargeya S."/>
            <person name="Fitzgerald M."/>
            <person name="Haas B."/>
            <person name="Abouelleil A."/>
            <person name="Alvarado L."/>
            <person name="Arachchi H.M."/>
            <person name="Berlin A."/>
            <person name="Brown A."/>
            <person name="Chapman S.B."/>
            <person name="Chen Z."/>
            <person name="Dunbar C."/>
            <person name="Freedman E."/>
            <person name="Gearin G."/>
            <person name="Gellesch M."/>
            <person name="Goldberg J."/>
            <person name="Griggs A."/>
            <person name="Gujja S."/>
            <person name="Heiman D."/>
            <person name="Howarth C."/>
            <person name="Larson L."/>
            <person name="Lui A."/>
            <person name="MacDonald P.J.P."/>
            <person name="Montmayeur A."/>
            <person name="Murphy C."/>
            <person name="Neiman D."/>
            <person name="Pearson M."/>
            <person name="Priest M."/>
            <person name="Roberts A."/>
            <person name="Saif S."/>
            <person name="Shea T."/>
            <person name="Shenoy N."/>
            <person name="Sisk P."/>
            <person name="Stolte C."/>
            <person name="Sykes S."/>
            <person name="Wortman J."/>
            <person name="Nusbaum C."/>
            <person name="Birren B."/>
        </authorList>
    </citation>
    <scope>NUCLEOTIDE SEQUENCE</scope>
    <source>
        <strain evidence="2">NIH/UT8656</strain>
    </source>
</reference>
<feature type="region of interest" description="Disordered" evidence="1">
    <location>
        <begin position="79"/>
        <end position="98"/>
    </location>
</feature>
<dbReference type="HOGENOM" id="CLU_652166_0_0_1"/>
<dbReference type="InParanoid" id="H6BXS4"/>
<dbReference type="Proteomes" id="UP000007304">
    <property type="component" value="Unassembled WGS sequence"/>
</dbReference>
<keyword evidence="3" id="KW-1185">Reference proteome</keyword>
<dbReference type="AlphaFoldDB" id="H6BXS4"/>
<dbReference type="GeneID" id="20310091"/>